<name>A0A2P2N0E2_RHIMU</name>
<evidence type="ECO:0000313" key="1">
    <source>
        <dbReference type="EMBL" id="MBX35949.1"/>
    </source>
</evidence>
<sequence length="81" mass="9155">MVVCCREQHKGYRSSPSMCDQEWMDDVQQCLCCSTSPLDTIKGAIYYSSPLVLEWEVLVTARGMIFHVSSLFGVTCMQQVP</sequence>
<reference evidence="1" key="1">
    <citation type="submission" date="2018-02" db="EMBL/GenBank/DDBJ databases">
        <title>Rhizophora mucronata_Transcriptome.</title>
        <authorList>
            <person name="Meera S.P."/>
            <person name="Sreeshan A."/>
            <person name="Augustine A."/>
        </authorList>
    </citation>
    <scope>NUCLEOTIDE SEQUENCE</scope>
    <source>
        <tissue evidence="1">Leaf</tissue>
    </source>
</reference>
<dbReference type="AlphaFoldDB" id="A0A2P2N0E2"/>
<accession>A0A2P2N0E2</accession>
<proteinExistence type="predicted"/>
<dbReference type="EMBL" id="GGEC01055465">
    <property type="protein sequence ID" value="MBX35949.1"/>
    <property type="molecule type" value="Transcribed_RNA"/>
</dbReference>
<protein>
    <submittedName>
        <fullName evidence="1">Uncharacterized protein</fullName>
    </submittedName>
</protein>
<organism evidence="1">
    <name type="scientific">Rhizophora mucronata</name>
    <name type="common">Asiatic mangrove</name>
    <dbReference type="NCBI Taxonomy" id="61149"/>
    <lineage>
        <taxon>Eukaryota</taxon>
        <taxon>Viridiplantae</taxon>
        <taxon>Streptophyta</taxon>
        <taxon>Embryophyta</taxon>
        <taxon>Tracheophyta</taxon>
        <taxon>Spermatophyta</taxon>
        <taxon>Magnoliopsida</taxon>
        <taxon>eudicotyledons</taxon>
        <taxon>Gunneridae</taxon>
        <taxon>Pentapetalae</taxon>
        <taxon>rosids</taxon>
        <taxon>fabids</taxon>
        <taxon>Malpighiales</taxon>
        <taxon>Rhizophoraceae</taxon>
        <taxon>Rhizophora</taxon>
    </lineage>
</organism>